<keyword evidence="5" id="KW-0119">Carbohydrate metabolism</keyword>
<dbReference type="SUPFAM" id="SSF56784">
    <property type="entry name" value="HAD-like"/>
    <property type="match status" value="1"/>
</dbReference>
<gene>
    <name evidence="6" type="ORF">DFQ45_10195</name>
</gene>
<dbReference type="Gene3D" id="1.10.150.240">
    <property type="entry name" value="Putative phosphatase, domain 2"/>
    <property type="match status" value="1"/>
</dbReference>
<dbReference type="GO" id="GO:0006281">
    <property type="term" value="P:DNA repair"/>
    <property type="evidence" value="ECO:0007669"/>
    <property type="project" value="TreeGrafter"/>
</dbReference>
<sequence length="230" mass="25054">MCIRAVLFDLDGTLLDSARDFIAILQQMRAGRGLPAMDEQLIRQRVSAGAAAMVALALETAPEQAGFDALKDDFLQRYHANPCAHSRLFAGLAELLQLLEQRQIPWGVATNKPERFARPILHALQLEQRAAVLVCPEQVSQPKPAPDMLLLACRQLDVLPQHALYVGDDLRDIQAAEAAGMPSMSVGYGYHGPQDNPPGWGATHHVTHSTQLAGAILALLQADYPNPSRD</sequence>
<dbReference type="RefSeq" id="WP_101496675.1">
    <property type="nucleotide sequence ID" value="NZ_LNJZ01000007.1"/>
</dbReference>
<dbReference type="GO" id="GO:0005829">
    <property type="term" value="C:cytosol"/>
    <property type="evidence" value="ECO:0007669"/>
    <property type="project" value="TreeGrafter"/>
</dbReference>
<dbReference type="PANTHER" id="PTHR43434:SF23">
    <property type="entry name" value="PHOSPHOGLYCOLATE PHOSPHATASE"/>
    <property type="match status" value="1"/>
</dbReference>
<dbReference type="InterPro" id="IPR023214">
    <property type="entry name" value="HAD_sf"/>
</dbReference>
<evidence type="ECO:0000313" key="7">
    <source>
        <dbReference type="Proteomes" id="UP000294575"/>
    </source>
</evidence>
<evidence type="ECO:0000256" key="4">
    <source>
        <dbReference type="ARBA" id="ARBA00022842"/>
    </source>
</evidence>
<keyword evidence="3" id="KW-0378">Hydrolase</keyword>
<dbReference type="PRINTS" id="PR00413">
    <property type="entry name" value="HADHALOGNASE"/>
</dbReference>
<organism evidence="6 7">
    <name type="scientific">Thiopseudomonas denitrificans</name>
    <dbReference type="NCBI Taxonomy" id="1501432"/>
    <lineage>
        <taxon>Bacteria</taxon>
        <taxon>Pseudomonadati</taxon>
        <taxon>Pseudomonadota</taxon>
        <taxon>Gammaproteobacteria</taxon>
        <taxon>Pseudomonadales</taxon>
        <taxon>Pseudomonadaceae</taxon>
        <taxon>Thiopseudomonas</taxon>
    </lineage>
</organism>
<dbReference type="Proteomes" id="UP000294575">
    <property type="component" value="Unassembled WGS sequence"/>
</dbReference>
<dbReference type="PANTHER" id="PTHR43434">
    <property type="entry name" value="PHOSPHOGLYCOLATE PHOSPHATASE"/>
    <property type="match status" value="1"/>
</dbReference>
<dbReference type="EMBL" id="SNYK01000001">
    <property type="protein sequence ID" value="TDQ39963.1"/>
    <property type="molecule type" value="Genomic_DNA"/>
</dbReference>
<dbReference type="SFLD" id="SFLDG01135">
    <property type="entry name" value="C1.5.6:_HAD__Beta-PGM__Phospha"/>
    <property type="match status" value="1"/>
</dbReference>
<dbReference type="SFLD" id="SFLDG01129">
    <property type="entry name" value="C1.5:_HAD__Beta-PGM__Phosphata"/>
    <property type="match status" value="1"/>
</dbReference>
<dbReference type="InterPro" id="IPR050155">
    <property type="entry name" value="HAD-like_hydrolase_sf"/>
</dbReference>
<keyword evidence="4" id="KW-0460">Magnesium</keyword>
<dbReference type="InterPro" id="IPR041492">
    <property type="entry name" value="HAD_2"/>
</dbReference>
<keyword evidence="7" id="KW-1185">Reference proteome</keyword>
<reference evidence="6 7" key="1">
    <citation type="submission" date="2019-03" db="EMBL/GenBank/DDBJ databases">
        <title>Genomic Encyclopedia of Type Strains, Phase IV (KMG-IV): sequencing the most valuable type-strain genomes for metagenomic binning, comparative biology and taxonomic classification.</title>
        <authorList>
            <person name="Goeker M."/>
        </authorList>
    </citation>
    <scope>NUCLEOTIDE SEQUENCE [LARGE SCALE GENOMIC DNA]</scope>
    <source>
        <strain evidence="6 7">DSM 28679</strain>
    </source>
</reference>
<dbReference type="GO" id="GO:0046872">
    <property type="term" value="F:metal ion binding"/>
    <property type="evidence" value="ECO:0007669"/>
    <property type="project" value="UniProtKB-KW"/>
</dbReference>
<dbReference type="NCBIfam" id="TIGR01509">
    <property type="entry name" value="HAD-SF-IA-v3"/>
    <property type="match status" value="1"/>
</dbReference>
<dbReference type="SFLD" id="SFLDS00003">
    <property type="entry name" value="Haloacid_Dehalogenase"/>
    <property type="match status" value="1"/>
</dbReference>
<evidence type="ECO:0000256" key="1">
    <source>
        <dbReference type="ARBA" id="ARBA00001946"/>
    </source>
</evidence>
<dbReference type="NCBIfam" id="TIGR01549">
    <property type="entry name" value="HAD-SF-IA-v1"/>
    <property type="match status" value="1"/>
</dbReference>
<dbReference type="FunFam" id="3.40.50.1000:FF:000022">
    <property type="entry name" value="Phosphoglycolate phosphatase"/>
    <property type="match status" value="1"/>
</dbReference>
<dbReference type="Pfam" id="PF13419">
    <property type="entry name" value="HAD_2"/>
    <property type="match status" value="1"/>
</dbReference>
<evidence type="ECO:0000313" key="6">
    <source>
        <dbReference type="EMBL" id="TDQ39963.1"/>
    </source>
</evidence>
<evidence type="ECO:0000256" key="2">
    <source>
        <dbReference type="ARBA" id="ARBA00022723"/>
    </source>
</evidence>
<comment type="cofactor">
    <cofactor evidence="1">
        <name>Mg(2+)</name>
        <dbReference type="ChEBI" id="CHEBI:18420"/>
    </cofactor>
</comment>
<dbReference type="GO" id="GO:0008967">
    <property type="term" value="F:phosphoglycolate phosphatase activity"/>
    <property type="evidence" value="ECO:0007669"/>
    <property type="project" value="TreeGrafter"/>
</dbReference>
<name>A0A4R6U569_9GAMM</name>
<keyword evidence="2" id="KW-0479">Metal-binding</keyword>
<dbReference type="InterPro" id="IPR006439">
    <property type="entry name" value="HAD-SF_hydro_IA"/>
</dbReference>
<dbReference type="OrthoDB" id="9776368at2"/>
<dbReference type="AlphaFoldDB" id="A0A4R6U569"/>
<comment type="caution">
    <text evidence="6">The sequence shown here is derived from an EMBL/GenBank/DDBJ whole genome shotgun (WGS) entry which is preliminary data.</text>
</comment>
<evidence type="ECO:0000256" key="5">
    <source>
        <dbReference type="ARBA" id="ARBA00023277"/>
    </source>
</evidence>
<protein>
    <submittedName>
        <fullName evidence="6">Phosphoglycolate phosphatase</fullName>
    </submittedName>
</protein>
<evidence type="ECO:0000256" key="3">
    <source>
        <dbReference type="ARBA" id="ARBA00022801"/>
    </source>
</evidence>
<dbReference type="Gene3D" id="3.40.50.1000">
    <property type="entry name" value="HAD superfamily/HAD-like"/>
    <property type="match status" value="1"/>
</dbReference>
<dbReference type="InterPro" id="IPR036412">
    <property type="entry name" value="HAD-like_sf"/>
</dbReference>
<dbReference type="InterPro" id="IPR023198">
    <property type="entry name" value="PGP-like_dom2"/>
</dbReference>
<proteinExistence type="predicted"/>
<accession>A0A4R6U569</accession>